<dbReference type="Proteomes" id="UP000663671">
    <property type="component" value="Chromosome 5"/>
</dbReference>
<name>A0A8A1MBS0_AJECA</name>
<dbReference type="VEuPathDB" id="FungiDB:I7I51_04119"/>
<organism evidence="1 2">
    <name type="scientific">Ajellomyces capsulatus</name>
    <name type="common">Darling's disease fungus</name>
    <name type="synonym">Histoplasma capsulatum</name>
    <dbReference type="NCBI Taxonomy" id="5037"/>
    <lineage>
        <taxon>Eukaryota</taxon>
        <taxon>Fungi</taxon>
        <taxon>Dikarya</taxon>
        <taxon>Ascomycota</taxon>
        <taxon>Pezizomycotina</taxon>
        <taxon>Eurotiomycetes</taxon>
        <taxon>Eurotiomycetidae</taxon>
        <taxon>Onygenales</taxon>
        <taxon>Ajellomycetaceae</taxon>
        <taxon>Histoplasma</taxon>
    </lineage>
</organism>
<gene>
    <name evidence="1" type="ORF">I7I51_04119</name>
</gene>
<accession>A0A8A1MBS0</accession>
<evidence type="ECO:0000313" key="2">
    <source>
        <dbReference type="Proteomes" id="UP000663671"/>
    </source>
</evidence>
<sequence length="171" mass="19109">MSEGLDHKCPRFPLISEALAGVAKTMTCYLRGGIVDMGQLGGEMGKNCEIDRTQHRSVEMRDEEPNTSIYQPQTDRSYRSVAFPAHLSSASKPLNSFVLADFMRSLYLSNPRRALTSASTSTSPRILPCDCSKFLHVTACCQARSRFHATWGCYLNGMPSPGWKKVLRREE</sequence>
<evidence type="ECO:0000313" key="1">
    <source>
        <dbReference type="EMBL" id="QSS61942.1"/>
    </source>
</evidence>
<protein>
    <submittedName>
        <fullName evidence="1">Uncharacterized protein</fullName>
    </submittedName>
</protein>
<reference evidence="1" key="1">
    <citation type="submission" date="2021-01" db="EMBL/GenBank/DDBJ databases">
        <title>Chromosome-level genome assembly of a human fungal pathogen reveals clustering of transcriptionally co-regulated genes.</title>
        <authorList>
            <person name="Voorhies M."/>
            <person name="Cohen S."/>
            <person name="Shea T.P."/>
            <person name="Petrus S."/>
            <person name="Munoz J.F."/>
            <person name="Poplawski S."/>
            <person name="Goldman W.E."/>
            <person name="Michael T."/>
            <person name="Cuomo C.A."/>
            <person name="Sil A."/>
            <person name="Beyhan S."/>
        </authorList>
    </citation>
    <scope>NUCLEOTIDE SEQUENCE</scope>
    <source>
        <strain evidence="1">WU24</strain>
    </source>
</reference>
<dbReference type="AlphaFoldDB" id="A0A8A1MBS0"/>
<dbReference type="EMBL" id="CP069111">
    <property type="protein sequence ID" value="QSS61942.1"/>
    <property type="molecule type" value="Genomic_DNA"/>
</dbReference>
<proteinExistence type="predicted"/>